<dbReference type="InterPro" id="IPR044855">
    <property type="entry name" value="CoA-Trfase_III_dom3_sf"/>
</dbReference>
<dbReference type="GO" id="GO:0003824">
    <property type="term" value="F:catalytic activity"/>
    <property type="evidence" value="ECO:0007669"/>
    <property type="project" value="InterPro"/>
</dbReference>
<dbReference type="PANTHER" id="PTHR48228:SF2">
    <property type="entry name" value="E-CINNAMOYL-COA:R-PHENYLLACTATE COA TRANSFERASE LARGE SUBUNIT"/>
    <property type="match status" value="1"/>
</dbReference>
<dbReference type="EMBL" id="CAFBPQ010000001">
    <property type="protein sequence ID" value="CAB5011626.1"/>
    <property type="molecule type" value="Genomic_DNA"/>
</dbReference>
<sequence>MTSDDHHSSPDAGPLSGLRVVELGVWVAGPAAGGLLADWGAEVIKIEPPQGDPARGFAQMIGGDLPFNPPFEIDNRSKQSVVIDFAHERGRELAHEMLSQADVFITNIRLEALARLGLDPESIRERYPHLVYGIITGYGLAGPERDRAAYDIGAFWARSGIASLLTQPDGNPPFQRGGQGDHNAGMTLAAGICAALIARGSTGEGQVVHTSLLRHGIYTISFDLNVALRFGTAIGVATHETMANPTVNCYQDKDQRWFWLIGLESERHWPNLCRSIEKPEWITDSRFVNAQVRRDNRDELTGLLDKLFSTKTRDQWGETFDREDMWWAPVQTPEEVLADPQVLAGGGFVDVPDGSGTTTMINSPIDYLGTPGGPRSMPPDLGEHTDSVLASLGYSSDEISKLRLSGVIA</sequence>
<name>A0A6J7Q2W5_9ZZZZ</name>
<proteinExistence type="predicted"/>
<organism evidence="4">
    <name type="scientific">freshwater metagenome</name>
    <dbReference type="NCBI Taxonomy" id="449393"/>
    <lineage>
        <taxon>unclassified sequences</taxon>
        <taxon>metagenomes</taxon>
        <taxon>ecological metagenomes</taxon>
    </lineage>
</organism>
<evidence type="ECO:0000313" key="4">
    <source>
        <dbReference type="EMBL" id="CAB5011626.1"/>
    </source>
</evidence>
<dbReference type="InterPro" id="IPR050509">
    <property type="entry name" value="CoA-transferase_III"/>
</dbReference>
<dbReference type="EMBL" id="CAFBOF010000001">
    <property type="protein sequence ID" value="CAB4968280.1"/>
    <property type="molecule type" value="Genomic_DNA"/>
</dbReference>
<dbReference type="Gene3D" id="3.30.1540.10">
    <property type="entry name" value="formyl-coa transferase, domain 3"/>
    <property type="match status" value="1"/>
</dbReference>
<dbReference type="EMBL" id="CAFBMM010000001">
    <property type="protein sequence ID" value="CAB4893830.1"/>
    <property type="molecule type" value="Genomic_DNA"/>
</dbReference>
<dbReference type="PANTHER" id="PTHR48228">
    <property type="entry name" value="SUCCINYL-COA--D-CITRAMALATE COA-TRANSFERASE"/>
    <property type="match status" value="1"/>
</dbReference>
<protein>
    <submittedName>
        <fullName evidence="4">Unannotated protein</fullName>
    </submittedName>
</protein>
<evidence type="ECO:0000313" key="1">
    <source>
        <dbReference type="EMBL" id="CAB4732735.1"/>
    </source>
</evidence>
<dbReference type="SUPFAM" id="SSF89796">
    <property type="entry name" value="CoA-transferase family III (CaiB/BaiF)"/>
    <property type="match status" value="1"/>
</dbReference>
<evidence type="ECO:0000313" key="2">
    <source>
        <dbReference type="EMBL" id="CAB4893830.1"/>
    </source>
</evidence>
<evidence type="ECO:0000313" key="3">
    <source>
        <dbReference type="EMBL" id="CAB4968280.1"/>
    </source>
</evidence>
<reference evidence="4" key="1">
    <citation type="submission" date="2020-05" db="EMBL/GenBank/DDBJ databases">
        <authorList>
            <person name="Chiriac C."/>
            <person name="Salcher M."/>
            <person name="Ghai R."/>
            <person name="Kavagutti S V."/>
        </authorList>
    </citation>
    <scope>NUCLEOTIDE SEQUENCE</scope>
</reference>
<gene>
    <name evidence="1" type="ORF">UFOPK2683_01386</name>
    <name evidence="2" type="ORF">UFOPK3605_00073</name>
    <name evidence="3" type="ORF">UFOPK3897_00077</name>
    <name evidence="4" type="ORF">UFOPK4121_00082</name>
</gene>
<dbReference type="AlphaFoldDB" id="A0A6J7Q2W5"/>
<dbReference type="Gene3D" id="3.40.50.10540">
    <property type="entry name" value="Crotonobetainyl-coa:carnitine coa-transferase, domain 1"/>
    <property type="match status" value="1"/>
</dbReference>
<accession>A0A6J7Q2W5</accession>
<dbReference type="Pfam" id="PF02515">
    <property type="entry name" value="CoA_transf_3"/>
    <property type="match status" value="1"/>
</dbReference>
<dbReference type="EMBL" id="CAEZYK010000101">
    <property type="protein sequence ID" value="CAB4732735.1"/>
    <property type="molecule type" value="Genomic_DNA"/>
</dbReference>
<dbReference type="InterPro" id="IPR003673">
    <property type="entry name" value="CoA-Trfase_fam_III"/>
</dbReference>
<dbReference type="InterPro" id="IPR023606">
    <property type="entry name" value="CoA-Trfase_III_dom_1_sf"/>
</dbReference>